<proteinExistence type="predicted"/>
<feature type="region of interest" description="Disordered" evidence="1">
    <location>
        <begin position="142"/>
        <end position="161"/>
    </location>
</feature>
<protein>
    <submittedName>
        <fullName evidence="2">Uncharacterized protein</fullName>
    </submittedName>
</protein>
<dbReference type="AlphaFoldDB" id="D9WUV7"/>
<keyword evidence="3" id="KW-1185">Reference proteome</keyword>
<dbReference type="HOGENOM" id="CLU_107607_3_0_11"/>
<accession>D9WUV7</accession>
<evidence type="ECO:0000313" key="2">
    <source>
        <dbReference type="EMBL" id="EFL26489.1"/>
    </source>
</evidence>
<dbReference type="EMBL" id="GG657754">
    <property type="protein sequence ID" value="EFL26489.1"/>
    <property type="molecule type" value="Genomic_DNA"/>
</dbReference>
<organism evidence="2 3">
    <name type="scientific">Streptomyces himastatinicus ATCC 53653</name>
    <dbReference type="NCBI Taxonomy" id="457427"/>
    <lineage>
        <taxon>Bacteria</taxon>
        <taxon>Bacillati</taxon>
        <taxon>Actinomycetota</taxon>
        <taxon>Actinomycetes</taxon>
        <taxon>Kitasatosporales</taxon>
        <taxon>Streptomycetaceae</taxon>
        <taxon>Streptomyces</taxon>
        <taxon>Streptomyces violaceusniger group</taxon>
    </lineage>
</organism>
<evidence type="ECO:0000256" key="1">
    <source>
        <dbReference type="SAM" id="MobiDB-lite"/>
    </source>
</evidence>
<evidence type="ECO:0000313" key="3">
    <source>
        <dbReference type="Proteomes" id="UP000003963"/>
    </source>
</evidence>
<sequence>MHHPTQRGRHMRDVTALLERPQRAEVIGTVLRNNPGMDEATAGRIVDEAVKFVAAVAGASRPLAQSRVVDEGRHALILHTRTCRQLCERLGAFVHHVPETPDPQRRDPEALTRTRQRIAEAGFPVDDALWLVPTDQSIPVAASCQHSDDSGPIVTIPKPKG</sequence>
<gene>
    <name evidence="2" type="ORF">SSOG_06203</name>
</gene>
<reference evidence="2 3" key="1">
    <citation type="submission" date="2009-02" db="EMBL/GenBank/DDBJ databases">
        <title>Annotation of Streptomyces hygroscopicus strain ATCC 53653.</title>
        <authorList>
            <consortium name="The Broad Institute Genome Sequencing Platform"/>
            <consortium name="Broad Institute Microbial Sequencing Center"/>
            <person name="Fischbach M."/>
            <person name="Godfrey P."/>
            <person name="Ward D."/>
            <person name="Young S."/>
            <person name="Zeng Q."/>
            <person name="Koehrsen M."/>
            <person name="Alvarado L."/>
            <person name="Berlin A.M."/>
            <person name="Bochicchio J."/>
            <person name="Borenstein D."/>
            <person name="Chapman S.B."/>
            <person name="Chen Z."/>
            <person name="Engels R."/>
            <person name="Freedman E."/>
            <person name="Gellesch M."/>
            <person name="Goldberg J."/>
            <person name="Griggs A."/>
            <person name="Gujja S."/>
            <person name="Heilman E.R."/>
            <person name="Heiman D.I."/>
            <person name="Hepburn T.A."/>
            <person name="Howarth C."/>
            <person name="Jen D."/>
            <person name="Larson L."/>
            <person name="Lewis B."/>
            <person name="Mehta T."/>
            <person name="Park D."/>
            <person name="Pearson M."/>
            <person name="Richards J."/>
            <person name="Roberts A."/>
            <person name="Saif S."/>
            <person name="Shea T.D."/>
            <person name="Shenoy N."/>
            <person name="Sisk P."/>
            <person name="Stolte C."/>
            <person name="Sykes S.N."/>
            <person name="Thomson T."/>
            <person name="Walk T."/>
            <person name="White J."/>
            <person name="Yandava C."/>
            <person name="Straight P."/>
            <person name="Clardy J."/>
            <person name="Hung D."/>
            <person name="Kolter R."/>
            <person name="Mekalanos J."/>
            <person name="Walker S."/>
            <person name="Walsh C.T."/>
            <person name="Wieland-Brown L.C."/>
            <person name="Haas B."/>
            <person name="Nusbaum C."/>
            <person name="Birren B."/>
        </authorList>
    </citation>
    <scope>NUCLEOTIDE SEQUENCE [LARGE SCALE GENOMIC DNA]</scope>
    <source>
        <strain evidence="2 3">ATCC 53653</strain>
    </source>
</reference>
<name>D9WUV7_9ACTN</name>
<dbReference type="Proteomes" id="UP000003963">
    <property type="component" value="Unassembled WGS sequence"/>
</dbReference>